<dbReference type="CDD" id="cd22152">
    <property type="entry name" value="F-box_AtAFR-like"/>
    <property type="match status" value="1"/>
</dbReference>
<evidence type="ECO:0000313" key="4">
    <source>
        <dbReference type="EMBL" id="EFH43221.1"/>
    </source>
</evidence>
<reference evidence="5" key="1">
    <citation type="journal article" date="2011" name="Nat. Genet.">
        <title>The Arabidopsis lyrata genome sequence and the basis of rapid genome size change.</title>
        <authorList>
            <person name="Hu T.T."/>
            <person name="Pattyn P."/>
            <person name="Bakker E.G."/>
            <person name="Cao J."/>
            <person name="Cheng J.-F."/>
            <person name="Clark R.M."/>
            <person name="Fahlgren N."/>
            <person name="Fawcett J.A."/>
            <person name="Grimwood J."/>
            <person name="Gundlach H."/>
            <person name="Haberer G."/>
            <person name="Hollister J.D."/>
            <person name="Ossowski S."/>
            <person name="Ottilar R.P."/>
            <person name="Salamov A.A."/>
            <person name="Schneeberger K."/>
            <person name="Spannagl M."/>
            <person name="Wang X."/>
            <person name="Yang L."/>
            <person name="Nasrallah M.E."/>
            <person name="Bergelson J."/>
            <person name="Carrington J.C."/>
            <person name="Gaut B.S."/>
            <person name="Schmutz J."/>
            <person name="Mayer K.F.X."/>
            <person name="Van de Peer Y."/>
            <person name="Grigoriev I.V."/>
            <person name="Nordborg M."/>
            <person name="Weigel D."/>
            <person name="Guo Y.-L."/>
        </authorList>
    </citation>
    <scope>NUCLEOTIDE SEQUENCE [LARGE SCALE GENOMIC DNA]</scope>
    <source>
        <strain evidence="5">cv. MN47</strain>
    </source>
</reference>
<gene>
    <name evidence="4" type="ORF">ARALYDRAFT_912622</name>
</gene>
<dbReference type="Pfam" id="PF25210">
    <property type="entry name" value="Kelch_FKB95"/>
    <property type="match status" value="1"/>
</dbReference>
<dbReference type="InterPro" id="IPR015915">
    <property type="entry name" value="Kelch-typ_b-propeller"/>
</dbReference>
<dbReference type="InterPro" id="IPR057499">
    <property type="entry name" value="Kelch_FKB95"/>
</dbReference>
<evidence type="ECO:0000259" key="3">
    <source>
        <dbReference type="Pfam" id="PF25210"/>
    </source>
</evidence>
<dbReference type="EMBL" id="GL348719">
    <property type="protein sequence ID" value="EFH43221.1"/>
    <property type="molecule type" value="Genomic_DNA"/>
</dbReference>
<dbReference type="Gene3D" id="2.120.10.80">
    <property type="entry name" value="Kelch-type beta propeller"/>
    <property type="match status" value="1"/>
</dbReference>
<dbReference type="SUPFAM" id="SSF81383">
    <property type="entry name" value="F-box domain"/>
    <property type="match status" value="1"/>
</dbReference>
<evidence type="ECO:0000313" key="5">
    <source>
        <dbReference type="Proteomes" id="UP000008694"/>
    </source>
</evidence>
<dbReference type="SMART" id="SM00612">
    <property type="entry name" value="Kelch"/>
    <property type="match status" value="2"/>
</dbReference>
<dbReference type="eggNOG" id="KOG1072">
    <property type="taxonomic scope" value="Eukaryota"/>
</dbReference>
<dbReference type="InterPro" id="IPR001810">
    <property type="entry name" value="F-box_dom"/>
</dbReference>
<feature type="domain" description="FKB95-like N-terminal Kelch" evidence="3">
    <location>
        <begin position="95"/>
        <end position="396"/>
    </location>
</feature>
<dbReference type="PANTHER" id="PTHR24414">
    <property type="entry name" value="F-BOX/KELCH-REPEAT PROTEIN SKIP4"/>
    <property type="match status" value="1"/>
</dbReference>
<protein>
    <submittedName>
        <fullName evidence="4">Uncharacterized protein</fullName>
    </submittedName>
</protein>
<sequence>MSSMSNSAASAEEPPHKKRKMSPPPSMLSSLSDDMVMSCLARVSRSDQAALSMVSKSYRSLVASPDLYRTRSLLSCAENYLYLCLLTPPDQTPRWFILRRGKSANRLLIPIPSWHFQPPEASSVVAVDWGIYVIGGRIEGRRTKAVRLLDCRTHKWHRVPSMGVSRVSPAVGVVGGKIYVLGGCGDRDSSNWAEVFDPKTQTWESLPMPDQTIRSYYIHNSLVLMDEKEKVYAVDGFDHTFYYSPSEIKWGLGNTPPRKKTRRDWCYIGKFIYSIDCKGNLCWYEPGHLDSEQGEMCWRDVKGLGSLKESLSRFRLVPFDNRLVAMWESEKIKTGKDKNLIDLLPGARLSFSGPNIVLFWDVVEGDRLDIWCAEISLEQRQGPEIWGNIQWSNAVMTVEHPFLDRYKSSKQVDKSCKKQKVDKDNSSKEKEQLVIAGTELKVRVSAMEGEKRLNCSRIRIEAEESLSAWNGKNLCSVSCIKRVGESEKNSLVDENNRLLEAFVADENLSKKAKEENRNNVRNISNMRLIIEANVGVDGKSEG</sequence>
<organism evidence="5">
    <name type="scientific">Arabidopsis lyrata subsp. lyrata</name>
    <name type="common">Lyre-leaved rock-cress</name>
    <dbReference type="NCBI Taxonomy" id="81972"/>
    <lineage>
        <taxon>Eukaryota</taxon>
        <taxon>Viridiplantae</taxon>
        <taxon>Streptophyta</taxon>
        <taxon>Embryophyta</taxon>
        <taxon>Tracheophyta</taxon>
        <taxon>Spermatophyta</taxon>
        <taxon>Magnoliopsida</taxon>
        <taxon>eudicotyledons</taxon>
        <taxon>Gunneridae</taxon>
        <taxon>Pentapetalae</taxon>
        <taxon>rosids</taxon>
        <taxon>malvids</taxon>
        <taxon>Brassicales</taxon>
        <taxon>Brassicaceae</taxon>
        <taxon>Camelineae</taxon>
        <taxon>Arabidopsis</taxon>
    </lineage>
</organism>
<evidence type="ECO:0000259" key="2">
    <source>
        <dbReference type="Pfam" id="PF00646"/>
    </source>
</evidence>
<dbReference type="InterPro" id="IPR006652">
    <property type="entry name" value="Kelch_1"/>
</dbReference>
<proteinExistence type="predicted"/>
<dbReference type="Proteomes" id="UP000008694">
    <property type="component" value="Unassembled WGS sequence"/>
</dbReference>
<dbReference type="HOGENOM" id="CLU_032521_1_0_1"/>
<feature type="compositionally biased region" description="Low complexity" evidence="1">
    <location>
        <begin position="1"/>
        <end position="11"/>
    </location>
</feature>
<feature type="region of interest" description="Disordered" evidence="1">
    <location>
        <begin position="1"/>
        <end position="28"/>
    </location>
</feature>
<feature type="domain" description="F-box" evidence="2">
    <location>
        <begin position="28"/>
        <end position="69"/>
    </location>
</feature>
<keyword evidence="5" id="KW-1185">Reference proteome</keyword>
<evidence type="ECO:0000256" key="1">
    <source>
        <dbReference type="SAM" id="MobiDB-lite"/>
    </source>
</evidence>
<dbReference type="Gramene" id="scaffold_700364.1">
    <property type="protein sequence ID" value="scaffold_700364.1"/>
    <property type="gene ID" value="scaffold_700364.1"/>
</dbReference>
<name>D7MAP6_ARALL</name>
<dbReference type="SUPFAM" id="SSF117281">
    <property type="entry name" value="Kelch motif"/>
    <property type="match status" value="1"/>
</dbReference>
<dbReference type="InterPro" id="IPR050354">
    <property type="entry name" value="F-box/kelch-repeat_ARATH"/>
</dbReference>
<dbReference type="AlphaFoldDB" id="D7MAP6"/>
<dbReference type="Pfam" id="PF00646">
    <property type="entry name" value="F-box"/>
    <property type="match status" value="1"/>
</dbReference>
<accession>D7MAP6</accession>
<dbReference type="InterPro" id="IPR036047">
    <property type="entry name" value="F-box-like_dom_sf"/>
</dbReference>
<dbReference type="PANTHER" id="PTHR24414:SF178">
    <property type="entry name" value="F-BOX DOMAIN-CONTAINING PROTEIN"/>
    <property type="match status" value="1"/>
</dbReference>